<dbReference type="PANTHER" id="PTHR28448">
    <property type="entry name" value="UPF0728 PROTEIN C10ORF53"/>
    <property type="match status" value="1"/>
</dbReference>
<keyword evidence="3" id="KW-1185">Reference proteome</keyword>
<dbReference type="Pfam" id="PF15092">
    <property type="entry name" value="UPF0728"/>
    <property type="match status" value="1"/>
</dbReference>
<reference evidence="2 3" key="1">
    <citation type="submission" date="2021-05" db="EMBL/GenBank/DDBJ databases">
        <authorList>
            <person name="Zahm M."/>
            <person name="Klopp C."/>
            <person name="Cabau C."/>
            <person name="Kuhl H."/>
            <person name="Suciu R."/>
            <person name="Ciorpac M."/>
            <person name="Holostenco D."/>
            <person name="Gessner J."/>
            <person name="Wuertz S."/>
            <person name="Hohne C."/>
            <person name="Stock M."/>
            <person name="Gislard M."/>
            <person name="Lluch J."/>
            <person name="Milhes M."/>
            <person name="Lampietro C."/>
            <person name="Lopez Roques C."/>
            <person name="Donnadieu C."/>
            <person name="Du K."/>
            <person name="Schartl M."/>
            <person name="Guiguen Y."/>
        </authorList>
    </citation>
    <scope>NUCLEOTIDE SEQUENCE [LARGE SCALE GENOMIC DNA]</scope>
    <source>
        <strain evidence="2">Hh-F2</strain>
        <tissue evidence="2">Blood</tissue>
    </source>
</reference>
<accession>A0ABR0ZB68</accession>
<evidence type="ECO:0000313" key="2">
    <source>
        <dbReference type="EMBL" id="KAK6482045.1"/>
    </source>
</evidence>
<dbReference type="PANTHER" id="PTHR28448:SF1">
    <property type="entry name" value="UPF0728 PROTEIN C10ORF53"/>
    <property type="match status" value="1"/>
</dbReference>
<evidence type="ECO:0000256" key="1">
    <source>
        <dbReference type="ARBA" id="ARBA00009973"/>
    </source>
</evidence>
<dbReference type="InterPro" id="IPR027885">
    <property type="entry name" value="UPF0728"/>
</dbReference>
<comment type="similarity">
    <text evidence="1">Belongs to the UPF0728 family.</text>
</comment>
<evidence type="ECO:0000313" key="3">
    <source>
        <dbReference type="Proteomes" id="UP001369086"/>
    </source>
</evidence>
<organism evidence="2 3">
    <name type="scientific">Huso huso</name>
    <name type="common">Beluga</name>
    <name type="synonym">Acipenser huso</name>
    <dbReference type="NCBI Taxonomy" id="61971"/>
    <lineage>
        <taxon>Eukaryota</taxon>
        <taxon>Metazoa</taxon>
        <taxon>Chordata</taxon>
        <taxon>Craniata</taxon>
        <taxon>Vertebrata</taxon>
        <taxon>Euteleostomi</taxon>
        <taxon>Actinopterygii</taxon>
        <taxon>Chondrostei</taxon>
        <taxon>Acipenseriformes</taxon>
        <taxon>Acipenseridae</taxon>
        <taxon>Huso</taxon>
    </lineage>
</organism>
<name>A0ABR0ZB68_HUSHU</name>
<gene>
    <name evidence="2" type="ORF">HHUSO_G16600</name>
</gene>
<proteinExistence type="inferred from homology"/>
<protein>
    <submittedName>
        <fullName evidence="2">UPF0728 protein C10orf53-like protein</fullName>
    </submittedName>
</protein>
<comment type="caution">
    <text evidence="2">The sequence shown here is derived from an EMBL/GenBank/DDBJ whole genome shotgun (WGS) entry which is preliminary data.</text>
</comment>
<sequence length="100" mass="11269">MPVNSLVIVKFGPYESCGTVEHRTFRLHGLQGRLGRYTVAYLIEDGHRCVLEKIPEWNTVELVVNGDTIFHCNIKDLDFGGDGKLDPFCQEARTAVLNAY</sequence>
<dbReference type="EMBL" id="JAHFZB010000014">
    <property type="protein sequence ID" value="KAK6482045.1"/>
    <property type="molecule type" value="Genomic_DNA"/>
</dbReference>
<dbReference type="Proteomes" id="UP001369086">
    <property type="component" value="Unassembled WGS sequence"/>
</dbReference>